<organism evidence="3 4">
    <name type="scientific">Roseovarius nubinhibens</name>
    <dbReference type="NCBI Taxonomy" id="314263"/>
    <lineage>
        <taxon>Bacteria</taxon>
        <taxon>Pseudomonadati</taxon>
        <taxon>Pseudomonadota</taxon>
        <taxon>Alphaproteobacteria</taxon>
        <taxon>Rhodobacterales</taxon>
        <taxon>Roseobacteraceae</taxon>
        <taxon>Roseovarius</taxon>
    </lineage>
</organism>
<accession>A0A348WHN6</accession>
<dbReference type="InterPro" id="IPR009057">
    <property type="entry name" value="Homeodomain-like_sf"/>
</dbReference>
<protein>
    <submittedName>
        <fullName evidence="3">TetR/AcrR family transcriptional regulator</fullName>
    </submittedName>
</protein>
<name>A0A348WHN6_9RHOB</name>
<evidence type="ECO:0000313" key="4">
    <source>
        <dbReference type="Proteomes" id="UP000264719"/>
    </source>
</evidence>
<dbReference type="PROSITE" id="PS50206">
    <property type="entry name" value="RHODANESE_3"/>
    <property type="match status" value="1"/>
</dbReference>
<dbReference type="AlphaFoldDB" id="A0A348WHN6"/>
<keyword evidence="1" id="KW-0238">DNA-binding</keyword>
<comment type="caution">
    <text evidence="3">The sequence shown here is derived from an EMBL/GenBank/DDBJ whole genome shotgun (WGS) entry which is preliminary data.</text>
</comment>
<proteinExistence type="predicted"/>
<dbReference type="Proteomes" id="UP000264719">
    <property type="component" value="Unassembled WGS sequence"/>
</dbReference>
<dbReference type="Pfam" id="PF00440">
    <property type="entry name" value="TetR_N"/>
    <property type="match status" value="1"/>
</dbReference>
<dbReference type="SUPFAM" id="SSF46689">
    <property type="entry name" value="Homeodomain-like"/>
    <property type="match status" value="1"/>
</dbReference>
<evidence type="ECO:0000256" key="1">
    <source>
        <dbReference type="ARBA" id="ARBA00023125"/>
    </source>
</evidence>
<dbReference type="GO" id="GO:0003677">
    <property type="term" value="F:DNA binding"/>
    <property type="evidence" value="ECO:0007669"/>
    <property type="project" value="UniProtKB-KW"/>
</dbReference>
<dbReference type="InterPro" id="IPR001763">
    <property type="entry name" value="Rhodanese-like_dom"/>
</dbReference>
<evidence type="ECO:0000259" key="2">
    <source>
        <dbReference type="PROSITE" id="PS50206"/>
    </source>
</evidence>
<gene>
    <name evidence="3" type="ORF">DCS45_19545</name>
</gene>
<evidence type="ECO:0000313" key="3">
    <source>
        <dbReference type="EMBL" id="HAR54048.1"/>
    </source>
</evidence>
<dbReference type="RefSeq" id="WP_339855006.1">
    <property type="nucleotide sequence ID" value="NZ_CAXAXR010000016.1"/>
</dbReference>
<reference evidence="3 4" key="1">
    <citation type="journal article" date="2018" name="Nat. Biotechnol.">
        <title>A standardized bacterial taxonomy based on genome phylogeny substantially revises the tree of life.</title>
        <authorList>
            <person name="Parks D.H."/>
            <person name="Chuvochina M."/>
            <person name="Waite D.W."/>
            <person name="Rinke C."/>
            <person name="Skarshewski A."/>
            <person name="Chaumeil P.A."/>
            <person name="Hugenholtz P."/>
        </authorList>
    </citation>
    <scope>NUCLEOTIDE SEQUENCE [LARGE SCALE GENOMIC DNA]</scope>
    <source>
        <strain evidence="3">UBA9169</strain>
    </source>
</reference>
<sequence>MTTARATRLTRNDWLMAGREALATTGPAALRAEALARQIGTTKGSFYWHFRDLPQFQQALIAGWEEAALQALLEAETRATPAAALLHLAQGINAGRLMEGAMRAWALSYPPAAEATGRVDAARLGRITAHLHAIGVTNPDMAHVLRAAMQGLAALDTPERADSAISSLVDLILALR</sequence>
<feature type="domain" description="Rhodanese" evidence="2">
    <location>
        <begin position="78"/>
        <end position="114"/>
    </location>
</feature>
<dbReference type="Gene3D" id="1.10.357.10">
    <property type="entry name" value="Tetracycline Repressor, domain 2"/>
    <property type="match status" value="1"/>
</dbReference>
<dbReference type="InterPro" id="IPR001647">
    <property type="entry name" value="HTH_TetR"/>
</dbReference>
<dbReference type="EMBL" id="DMVW01000187">
    <property type="protein sequence ID" value="HAR54048.1"/>
    <property type="molecule type" value="Genomic_DNA"/>
</dbReference>